<dbReference type="Pfam" id="PF02254">
    <property type="entry name" value="TrkA_N"/>
    <property type="match status" value="2"/>
</dbReference>
<evidence type="ECO:0000313" key="9">
    <source>
        <dbReference type="EMBL" id="TCJ18440.1"/>
    </source>
</evidence>
<evidence type="ECO:0000256" key="1">
    <source>
        <dbReference type="ARBA" id="ARBA00017378"/>
    </source>
</evidence>
<dbReference type="InterPro" id="IPR036291">
    <property type="entry name" value="NAD(P)-bd_dom_sf"/>
</dbReference>
<dbReference type="InterPro" id="IPR003148">
    <property type="entry name" value="RCK_N"/>
</dbReference>
<keyword evidence="2" id="KW-0813">Transport</keyword>
<dbReference type="PROSITE" id="PS51201">
    <property type="entry name" value="RCK_N"/>
    <property type="match status" value="2"/>
</dbReference>
<keyword evidence="6" id="KW-0406">Ion transport</keyword>
<dbReference type="PANTHER" id="PTHR43833:SF5">
    <property type="entry name" value="TRK SYSTEM POTASSIUM UPTAKE PROTEIN TRKA"/>
    <property type="match status" value="1"/>
</dbReference>
<dbReference type="NCBIfam" id="NF007034">
    <property type="entry name" value="PRK09496.2-1"/>
    <property type="match status" value="1"/>
</dbReference>
<dbReference type="NCBIfam" id="NF007039">
    <property type="entry name" value="PRK09496.3-2"/>
    <property type="match status" value="1"/>
</dbReference>
<dbReference type="SUPFAM" id="SSF116726">
    <property type="entry name" value="TrkA C-terminal domain-like"/>
    <property type="match status" value="2"/>
</dbReference>
<dbReference type="Gene3D" id="3.30.70.1450">
    <property type="entry name" value="Regulator of K+ conductance, C-terminal domain"/>
    <property type="match status" value="2"/>
</dbReference>
<keyword evidence="3" id="KW-0633">Potassium transport</keyword>
<dbReference type="OrthoDB" id="9775180at2"/>
<dbReference type="Pfam" id="PF02080">
    <property type="entry name" value="TrkA_C"/>
    <property type="match status" value="2"/>
</dbReference>
<evidence type="ECO:0000256" key="3">
    <source>
        <dbReference type="ARBA" id="ARBA00022538"/>
    </source>
</evidence>
<keyword evidence="4" id="KW-0630">Potassium</keyword>
<dbReference type="PRINTS" id="PR00335">
    <property type="entry name" value="KUPTAKETRKA"/>
</dbReference>
<evidence type="ECO:0000256" key="4">
    <source>
        <dbReference type="ARBA" id="ARBA00022958"/>
    </source>
</evidence>
<dbReference type="NCBIfam" id="NF007032">
    <property type="entry name" value="PRK09496.1-4"/>
    <property type="match status" value="1"/>
</dbReference>
<accession>A0A4R1BLV3</accession>
<reference evidence="9 10" key="1">
    <citation type="submission" date="2019-03" db="EMBL/GenBank/DDBJ databases">
        <title>Whole genome sequence of a novel Rubrobacter taiwanensis strain, isolated from Yellowstone National Park.</title>
        <authorList>
            <person name="Freed S."/>
            <person name="Ramaley R.F."/>
            <person name="Kyndt J.A."/>
        </authorList>
    </citation>
    <scope>NUCLEOTIDE SEQUENCE [LARGE SCALE GENOMIC DNA]</scope>
    <source>
        <strain evidence="9 10">Yellowstone</strain>
    </source>
</reference>
<comment type="caution">
    <text evidence="9">The sequence shown here is derived from an EMBL/GenBank/DDBJ whole genome shotgun (WGS) entry which is preliminary data.</text>
</comment>
<keyword evidence="10" id="KW-1185">Reference proteome</keyword>
<dbReference type="Proteomes" id="UP000295244">
    <property type="component" value="Unassembled WGS sequence"/>
</dbReference>
<feature type="domain" description="RCK C-terminal" evidence="8">
    <location>
        <begin position="141"/>
        <end position="222"/>
    </location>
</feature>
<organism evidence="9 10">
    <name type="scientific">Rubrobacter taiwanensis</name>
    <dbReference type="NCBI Taxonomy" id="185139"/>
    <lineage>
        <taxon>Bacteria</taxon>
        <taxon>Bacillati</taxon>
        <taxon>Actinomycetota</taxon>
        <taxon>Rubrobacteria</taxon>
        <taxon>Rubrobacterales</taxon>
        <taxon>Rubrobacteraceae</taxon>
        <taxon>Rubrobacter</taxon>
    </lineage>
</organism>
<dbReference type="PROSITE" id="PS51202">
    <property type="entry name" value="RCK_C"/>
    <property type="match status" value="2"/>
</dbReference>
<dbReference type="RefSeq" id="WP_132689587.1">
    <property type="nucleotide sequence ID" value="NZ_SKBU01000011.1"/>
</dbReference>
<dbReference type="EMBL" id="SKBU01000011">
    <property type="protein sequence ID" value="TCJ18440.1"/>
    <property type="molecule type" value="Genomic_DNA"/>
</dbReference>
<dbReference type="NCBIfam" id="NF007031">
    <property type="entry name" value="PRK09496.1-2"/>
    <property type="match status" value="1"/>
</dbReference>
<sequence>MRVVIVGAGEVGFSTARMLSEEGHDVVVIEQKEALVERVSGQLDALVIPGNGASPRVLEEAGVGKSDLLIAATDSDEANIIACMAARSRGVPRTVARIHNPDYYDPEEPFARDVLGIDFVIHTEQMATEEIREALLVPGAVNVETFAGESVEVAEVILAASSPAVGKAVREVRLPERSLIVGVVRKGEALVPRGDTVLEERDHVFLLGERRRVHEVVEAVATDTKPVREVMIYGGGRIGLRLALALEEVGISVKVIEKDPERARYVASRLRKGLVFHEEDISRDFLLQERVDHVDAFVAVTADDRANLLAAMYARQLGSRLTVAGISRGEFAPLAEALGVDITVSPRLLAAGAILRFVREGEVVAVTLLESGAQMIELRVPEGAKVSRGSLAEVKFPKGAIVGAIRRGEEILIPTGSDRLRPGDGVVVFTVESAVDEVERLFAP</sequence>
<dbReference type="GO" id="GO:0015079">
    <property type="term" value="F:potassium ion transmembrane transporter activity"/>
    <property type="evidence" value="ECO:0007669"/>
    <property type="project" value="InterPro"/>
</dbReference>
<dbReference type="AlphaFoldDB" id="A0A4R1BLV3"/>
<dbReference type="PANTHER" id="PTHR43833">
    <property type="entry name" value="POTASSIUM CHANNEL PROTEIN 2-RELATED-RELATED"/>
    <property type="match status" value="1"/>
</dbReference>
<dbReference type="SUPFAM" id="SSF51735">
    <property type="entry name" value="NAD(P)-binding Rossmann-fold domains"/>
    <property type="match status" value="2"/>
</dbReference>
<evidence type="ECO:0000256" key="6">
    <source>
        <dbReference type="ARBA" id="ARBA00023065"/>
    </source>
</evidence>
<dbReference type="InterPro" id="IPR006036">
    <property type="entry name" value="K_uptake_TrkA"/>
</dbReference>
<dbReference type="GO" id="GO:0005886">
    <property type="term" value="C:plasma membrane"/>
    <property type="evidence" value="ECO:0007669"/>
    <property type="project" value="InterPro"/>
</dbReference>
<evidence type="ECO:0000313" key="10">
    <source>
        <dbReference type="Proteomes" id="UP000295244"/>
    </source>
</evidence>
<protein>
    <recommendedName>
        <fullName evidence="1">Trk system potassium uptake protein TrkA</fullName>
    </recommendedName>
</protein>
<evidence type="ECO:0000256" key="5">
    <source>
        <dbReference type="ARBA" id="ARBA00023027"/>
    </source>
</evidence>
<dbReference type="Gene3D" id="3.40.50.720">
    <property type="entry name" value="NAD(P)-binding Rossmann-like Domain"/>
    <property type="match status" value="2"/>
</dbReference>
<dbReference type="InterPro" id="IPR036721">
    <property type="entry name" value="RCK_C_sf"/>
</dbReference>
<name>A0A4R1BLV3_9ACTN</name>
<feature type="domain" description="RCK C-terminal" evidence="8">
    <location>
        <begin position="363"/>
        <end position="444"/>
    </location>
</feature>
<gene>
    <name evidence="9" type="primary">trkA</name>
    <name evidence="9" type="ORF">E0L93_05460</name>
</gene>
<keyword evidence="5" id="KW-0520">NAD</keyword>
<proteinExistence type="predicted"/>
<evidence type="ECO:0000256" key="2">
    <source>
        <dbReference type="ARBA" id="ARBA00022448"/>
    </source>
</evidence>
<evidence type="ECO:0000259" key="7">
    <source>
        <dbReference type="PROSITE" id="PS51201"/>
    </source>
</evidence>
<evidence type="ECO:0000259" key="8">
    <source>
        <dbReference type="PROSITE" id="PS51202"/>
    </source>
</evidence>
<feature type="domain" description="RCK N-terminal" evidence="7">
    <location>
        <begin position="227"/>
        <end position="346"/>
    </location>
</feature>
<dbReference type="InterPro" id="IPR006037">
    <property type="entry name" value="RCK_C"/>
</dbReference>
<dbReference type="NCBIfam" id="NF007041">
    <property type="entry name" value="PRK09496.3-4"/>
    <property type="match status" value="1"/>
</dbReference>
<dbReference type="InterPro" id="IPR050721">
    <property type="entry name" value="Trk_Ktr_HKT_K-transport"/>
</dbReference>
<feature type="domain" description="RCK N-terminal" evidence="7">
    <location>
        <begin position="1"/>
        <end position="121"/>
    </location>
</feature>